<dbReference type="GO" id="GO:0004843">
    <property type="term" value="F:cysteine-type deubiquitinase activity"/>
    <property type="evidence" value="ECO:0007669"/>
    <property type="project" value="UniProtKB-EC"/>
</dbReference>
<evidence type="ECO:0000259" key="9">
    <source>
        <dbReference type="PROSITE" id="PS50235"/>
    </source>
</evidence>
<keyword evidence="7" id="KW-0175">Coiled coil</keyword>
<keyword evidence="11" id="KW-1185">Reference proteome</keyword>
<evidence type="ECO:0000256" key="3">
    <source>
        <dbReference type="ARBA" id="ARBA00022670"/>
    </source>
</evidence>
<dbReference type="PROSITE" id="PS50235">
    <property type="entry name" value="USP_3"/>
    <property type="match status" value="1"/>
</dbReference>
<dbReference type="Proteomes" id="UP000002668">
    <property type="component" value="Genome"/>
</dbReference>
<dbReference type="Pfam" id="PF13446">
    <property type="entry name" value="RPT"/>
    <property type="match status" value="2"/>
</dbReference>
<dbReference type="PANTHER" id="PTHR43982:SF6">
    <property type="entry name" value="UBIQUITIN CARBOXYL-TERMINAL HYDROLASE 2-RELATED"/>
    <property type="match status" value="1"/>
</dbReference>
<dbReference type="GO" id="GO:0043161">
    <property type="term" value="P:proteasome-mediated ubiquitin-dependent protein catabolic process"/>
    <property type="evidence" value="ECO:0007669"/>
    <property type="project" value="InterPro"/>
</dbReference>
<keyword evidence="4" id="KW-0833">Ubl conjugation pathway</keyword>
<gene>
    <name evidence="10" type="ORF">LEMA_P094690.1</name>
</gene>
<dbReference type="Pfam" id="PF00443">
    <property type="entry name" value="UCH"/>
    <property type="match status" value="1"/>
</dbReference>
<evidence type="ECO:0000256" key="8">
    <source>
        <dbReference type="SAM" id="MobiDB-lite"/>
    </source>
</evidence>
<dbReference type="Gene3D" id="3.90.70.10">
    <property type="entry name" value="Cysteine proteinases"/>
    <property type="match status" value="2"/>
</dbReference>
<keyword evidence="6" id="KW-0788">Thiol protease</keyword>
<dbReference type="PROSITE" id="PS00972">
    <property type="entry name" value="USP_1"/>
    <property type="match status" value="1"/>
</dbReference>
<dbReference type="EC" id="3.4.19.12" evidence="2"/>
<keyword evidence="5 10" id="KW-0378">Hydrolase</keyword>
<evidence type="ECO:0000313" key="11">
    <source>
        <dbReference type="Proteomes" id="UP000002668"/>
    </source>
</evidence>
<evidence type="ECO:0000256" key="5">
    <source>
        <dbReference type="ARBA" id="ARBA00022801"/>
    </source>
</evidence>
<protein>
    <recommendedName>
        <fullName evidence="2">ubiquitinyl hydrolase 1</fullName>
        <ecNumber evidence="2">3.4.19.12</ecNumber>
    </recommendedName>
</protein>
<dbReference type="InterPro" id="IPR001394">
    <property type="entry name" value="Peptidase_C19_UCH"/>
</dbReference>
<dbReference type="OMA" id="MDIGDAY"/>
<evidence type="ECO:0000256" key="1">
    <source>
        <dbReference type="ARBA" id="ARBA00000707"/>
    </source>
</evidence>
<feature type="coiled-coil region" evidence="7">
    <location>
        <begin position="1064"/>
        <end position="1098"/>
    </location>
</feature>
<dbReference type="InterPro" id="IPR025305">
    <property type="entry name" value="UCH_repeat_domain"/>
</dbReference>
<dbReference type="InParanoid" id="E5A347"/>
<dbReference type="AlphaFoldDB" id="E5A347"/>
<comment type="catalytic activity">
    <reaction evidence="1">
        <text>Thiol-dependent hydrolysis of ester, thioester, amide, peptide and isopeptide bonds formed by the C-terminal Gly of ubiquitin (a 76-residue protein attached to proteins as an intracellular targeting signal).</text>
        <dbReference type="EC" id="3.4.19.12"/>
    </reaction>
</comment>
<dbReference type="GO" id="GO:0016579">
    <property type="term" value="P:protein deubiquitination"/>
    <property type="evidence" value="ECO:0007669"/>
    <property type="project" value="InterPro"/>
</dbReference>
<dbReference type="InterPro" id="IPR038765">
    <property type="entry name" value="Papain-like_cys_pep_sf"/>
</dbReference>
<evidence type="ECO:0000313" key="10">
    <source>
        <dbReference type="EMBL" id="CBX98060.1"/>
    </source>
</evidence>
<dbReference type="InterPro" id="IPR028889">
    <property type="entry name" value="USP"/>
</dbReference>
<dbReference type="VEuPathDB" id="FungiDB:LEMA_P094690.1"/>
<dbReference type="SUPFAM" id="SSF54001">
    <property type="entry name" value="Cysteine proteinases"/>
    <property type="match status" value="1"/>
</dbReference>
<accession>E5A347</accession>
<reference evidence="11" key="1">
    <citation type="journal article" date="2011" name="Nat. Commun.">
        <title>Effector diversification within compartments of the Leptosphaeria maculans genome affected by Repeat-Induced Point mutations.</title>
        <authorList>
            <person name="Rouxel T."/>
            <person name="Grandaubert J."/>
            <person name="Hane J.K."/>
            <person name="Hoede C."/>
            <person name="van de Wouw A.P."/>
            <person name="Couloux A."/>
            <person name="Dominguez V."/>
            <person name="Anthouard V."/>
            <person name="Bally P."/>
            <person name="Bourras S."/>
            <person name="Cozijnsen A.J."/>
            <person name="Ciuffetti L.M."/>
            <person name="Degrave A."/>
            <person name="Dilmaghani A."/>
            <person name="Duret L."/>
            <person name="Fudal I."/>
            <person name="Goodwin S.B."/>
            <person name="Gout L."/>
            <person name="Glaser N."/>
            <person name="Linglin J."/>
            <person name="Kema G.H.J."/>
            <person name="Lapalu N."/>
            <person name="Lawrence C.B."/>
            <person name="May K."/>
            <person name="Meyer M."/>
            <person name="Ollivier B."/>
            <person name="Poulain J."/>
            <person name="Schoch C.L."/>
            <person name="Simon A."/>
            <person name="Spatafora J.W."/>
            <person name="Stachowiak A."/>
            <person name="Turgeon B.G."/>
            <person name="Tyler B.M."/>
            <person name="Vincent D."/>
            <person name="Weissenbach J."/>
            <person name="Amselem J."/>
            <person name="Quesneville H."/>
            <person name="Oliver R.P."/>
            <person name="Wincker P."/>
            <person name="Balesdent M.-H."/>
            <person name="Howlett B.J."/>
        </authorList>
    </citation>
    <scope>NUCLEOTIDE SEQUENCE [LARGE SCALE GENOMIC DNA]</scope>
    <source>
        <strain evidence="11">JN3 / isolate v23.1.3 / race Av1-4-5-6-7-8</strain>
    </source>
</reference>
<dbReference type="HOGENOM" id="CLU_003155_0_0_1"/>
<dbReference type="GO" id="GO:0061136">
    <property type="term" value="P:regulation of proteasomal protein catabolic process"/>
    <property type="evidence" value="ECO:0007669"/>
    <property type="project" value="TreeGrafter"/>
</dbReference>
<dbReference type="InterPro" id="IPR018200">
    <property type="entry name" value="USP_CS"/>
</dbReference>
<dbReference type="PANTHER" id="PTHR43982">
    <property type="entry name" value="UBIQUITIN CARBOXYL-TERMINAL HYDROLASE"/>
    <property type="match status" value="1"/>
</dbReference>
<evidence type="ECO:0000256" key="6">
    <source>
        <dbReference type="ARBA" id="ARBA00022807"/>
    </source>
</evidence>
<keyword evidence="3" id="KW-0645">Protease</keyword>
<name>E5A347_LEPMJ</name>
<dbReference type="FunCoup" id="E5A347">
    <property type="interactions" value="52"/>
</dbReference>
<evidence type="ECO:0000256" key="4">
    <source>
        <dbReference type="ARBA" id="ARBA00022786"/>
    </source>
</evidence>
<dbReference type="eggNOG" id="KOG1863">
    <property type="taxonomic scope" value="Eukaryota"/>
</dbReference>
<feature type="domain" description="USP" evidence="9">
    <location>
        <begin position="633"/>
        <end position="1170"/>
    </location>
</feature>
<dbReference type="OrthoDB" id="2420415at2759"/>
<dbReference type="STRING" id="985895.E5A347"/>
<feature type="region of interest" description="Disordered" evidence="8">
    <location>
        <begin position="806"/>
        <end position="829"/>
    </location>
</feature>
<dbReference type="EMBL" id="FP929133">
    <property type="protein sequence ID" value="CBX98060.1"/>
    <property type="molecule type" value="Genomic_DNA"/>
</dbReference>
<dbReference type="GeneID" id="13286768"/>
<proteinExistence type="predicted"/>
<dbReference type="GO" id="GO:0070628">
    <property type="term" value="F:proteasome binding"/>
    <property type="evidence" value="ECO:0007669"/>
    <property type="project" value="TreeGrafter"/>
</dbReference>
<feature type="compositionally biased region" description="Polar residues" evidence="8">
    <location>
        <begin position="1184"/>
        <end position="1198"/>
    </location>
</feature>
<feature type="region of interest" description="Disordered" evidence="8">
    <location>
        <begin position="1183"/>
        <end position="1205"/>
    </location>
</feature>
<organism evidence="11">
    <name type="scientific">Leptosphaeria maculans (strain JN3 / isolate v23.1.3 / race Av1-4-5-6-7-8)</name>
    <name type="common">Blackleg fungus</name>
    <name type="synonym">Phoma lingam</name>
    <dbReference type="NCBI Taxonomy" id="985895"/>
    <lineage>
        <taxon>Eukaryota</taxon>
        <taxon>Fungi</taxon>
        <taxon>Dikarya</taxon>
        <taxon>Ascomycota</taxon>
        <taxon>Pezizomycotina</taxon>
        <taxon>Dothideomycetes</taxon>
        <taxon>Pleosporomycetidae</taxon>
        <taxon>Pleosporales</taxon>
        <taxon>Pleosporineae</taxon>
        <taxon>Leptosphaeriaceae</taxon>
        <taxon>Plenodomus</taxon>
        <taxon>Plenodomus lingam/Leptosphaeria maculans species complex</taxon>
    </lineage>
</organism>
<dbReference type="InterPro" id="IPR044635">
    <property type="entry name" value="UBP14-like"/>
</dbReference>
<dbReference type="PROSITE" id="PS00973">
    <property type="entry name" value="USP_2"/>
    <property type="match status" value="1"/>
</dbReference>
<feature type="compositionally biased region" description="Pro residues" evidence="8">
    <location>
        <begin position="814"/>
        <end position="827"/>
    </location>
</feature>
<evidence type="ECO:0000256" key="7">
    <source>
        <dbReference type="SAM" id="Coils"/>
    </source>
</evidence>
<evidence type="ECO:0000256" key="2">
    <source>
        <dbReference type="ARBA" id="ARBA00012759"/>
    </source>
</evidence>
<sequence>MAAVMAPGKTSPRLLQDLLTYDARYEDRAGRNLLTTAPPQHDPRQPPIAAVPYRNCRHVLLTKIEQSQLPRAGQPLDETTVHKVASFCNKCRWHFDVVVDFRKESGHVHRACKRGNEDYALHHFLYEGEDDSNGLDAMGGRQRPRTYRFRCSAPPCRVPLSVTIKPPRFSDHDIETLTNQAQLRQRWERAKELAGDRADAVMARPVDAPDYLNTYLHDCLNPAKGKARIPLLNRKFLKTFGKDCDSILTRLGFTNSLEEEEDESMAEVWYLPRPDEAADPLTSTLRNTVEDARYELNTLLLEYPEAERTRCRHQPMYPPESRGDMQKVLACDDYAKLAGRIETRSANHEEDHPYYASLGAVGDFADSLVLFAFSRQVETDLANQSYYFECLQDLAVGRNSEMLQTQVSLMASKGVTSKRDLDAAYKSFGIDPAHASVIGDDHIIGSFRARLSDISPVQAEEARRQLRILGNARDSDRIRAEAADAIETFEQAMAWFELEKNQPDDFVTTMFTLKTQDNPSCIDNARKALSIIAEERQSERLRQFMKSGTMTEPDMDVGEAYALFSVDNRTLPLDLDVLQTTVDIAPPADVEKLQKAFAIIQQDQAQNFDNRIGKSAQQAEARRNEYPLETWPVGLRNIGNTCYLNSVLQFLFTIKPLRQVILNCDEYFEVPVPEVISKKKVGRATVTVQRVLTAQKFVRELRMFFEQMITAPTDTVQPAIDLASLALCRTDNPDTAAEVLKSSKPIETSLGSVDGIAISGPMPQADSGKDASILADSVMGEEQIEPVPGDREDAKSDTSMQAMDLGTESDQTVPAPPERPPPIPPRPDVQNRIKIGRLEESARQQDAAEVMGNIFDLVSCAIKGEDVMREGEQFDTIKKLFYSDVTTVQKTKRGVEKLSELRNHYLVSPGGRDRPMYATLDNDFGLGEMEGGGTRYDYIEQAAPFQIINVRRLQFEGGSPQYNRSHIGLDSTLYMDRYLAKTKSLDELQLLRLREVQWTKQQELREIEHERQRLQATEIEGLDLAATLEETSVFLDNFMVNKSDRTEVADEQQEPLLNPSMELVDALHNKAQHLQKDLESMEEHINQLESDIDGVFKECHDHPYRLHAVFTHSGDIKGGHYWIYIYDFQSGMWRSYNDDRVTIADEAQIFQREDGSIRPHVSTGVVYVRADLAEEYTQAVCRQPLTSENQRSGETATDTPDVVMGDATDVVPVSSLNQIRYHDLGVLEGVEKHLRSDSDVKTETSEG</sequence>